<dbReference type="AlphaFoldDB" id="A0A6C0JUU3"/>
<sequence>MSVVLNHFESLRERYPTWAELKVFLTSPEGGALRVIESESGEPYAIIRYVKGESRFNVPGTGLFRSVAWDTVNNRPVCMAPAKANEGSPPLNVNFVSIQDFLDGVMIQAFVTAEEPTVLRIRSRTKMGANNGFYSSKTFNEMFVECLAATPVRTTDTLLMHLRETMSEMNATSAFASFVLQHPEHRIVEKLHSPDLNIVHVGTVNATGAVVLCEHSSEWLPPLRRLQIPSYPVKMFHTDEDIQSLMRRTAVQNGFRWQGLVFKDGVGGRWRMRSPGYMLLRTLRGAEAGPVDRFLRLRREGKVTDYLKHYSDERKEFWVYETNLRQRTEDALMAYVAVHKAHTLKFAALPVEYKPVVHLLHVEYLNNLRAQKETVKLSHVIRVVNSLKEFEQRRLLSAQAFQAPVAEPLVAEPPVAEPPVAEPPVTEA</sequence>
<evidence type="ECO:0008006" key="2">
    <source>
        <dbReference type="Google" id="ProtNLM"/>
    </source>
</evidence>
<organism evidence="1">
    <name type="scientific">viral metagenome</name>
    <dbReference type="NCBI Taxonomy" id="1070528"/>
    <lineage>
        <taxon>unclassified sequences</taxon>
        <taxon>metagenomes</taxon>
        <taxon>organismal metagenomes</taxon>
    </lineage>
</organism>
<accession>A0A6C0JUU3</accession>
<dbReference type="EMBL" id="MN740738">
    <property type="protein sequence ID" value="QHU09522.1"/>
    <property type="molecule type" value="Genomic_DNA"/>
</dbReference>
<protein>
    <recommendedName>
        <fullName evidence="2">T4 RNA ligase 1-like N-terminal domain-containing protein</fullName>
    </recommendedName>
</protein>
<reference evidence="1" key="1">
    <citation type="journal article" date="2020" name="Nature">
        <title>Giant virus diversity and host interactions through global metagenomics.</title>
        <authorList>
            <person name="Schulz F."/>
            <person name="Roux S."/>
            <person name="Paez-Espino D."/>
            <person name="Jungbluth S."/>
            <person name="Walsh D.A."/>
            <person name="Denef V.J."/>
            <person name="McMahon K.D."/>
            <person name="Konstantinidis K.T."/>
            <person name="Eloe-Fadrosh E.A."/>
            <person name="Kyrpides N.C."/>
            <person name="Woyke T."/>
        </authorList>
    </citation>
    <scope>NUCLEOTIDE SEQUENCE</scope>
    <source>
        <strain evidence="1">GVMAG-S-1101164-105</strain>
    </source>
</reference>
<evidence type="ECO:0000313" key="1">
    <source>
        <dbReference type="EMBL" id="QHU09522.1"/>
    </source>
</evidence>
<name>A0A6C0JUU3_9ZZZZ</name>
<proteinExistence type="predicted"/>